<evidence type="ECO:0000256" key="3">
    <source>
        <dbReference type="ARBA" id="ARBA00012787"/>
    </source>
</evidence>
<accession>A0A2V1ALK0</accession>
<evidence type="ECO:0000313" key="8">
    <source>
        <dbReference type="EMBL" id="PVH19177.1"/>
    </source>
</evidence>
<evidence type="ECO:0000256" key="4">
    <source>
        <dbReference type="ARBA" id="ARBA00022694"/>
    </source>
</evidence>
<keyword evidence="5" id="KW-0413">Isomerase</keyword>
<dbReference type="InterPro" id="IPR002501">
    <property type="entry name" value="PsdUridine_synth_N"/>
</dbReference>
<evidence type="ECO:0000259" key="7">
    <source>
        <dbReference type="Pfam" id="PF01509"/>
    </source>
</evidence>
<dbReference type="PANTHER" id="PTHR13767:SF2">
    <property type="entry name" value="PSEUDOURIDYLATE SYNTHASE TRUB1"/>
    <property type="match status" value="1"/>
</dbReference>
<dbReference type="VEuPathDB" id="FungiDB:CXQ85_001477"/>
<feature type="region of interest" description="Disordered" evidence="6">
    <location>
        <begin position="375"/>
        <end position="442"/>
    </location>
</feature>
<protein>
    <recommendedName>
        <fullName evidence="3">tRNA pseudouridine(55) synthase</fullName>
        <ecNumber evidence="3">5.4.99.25</ecNumber>
    </recommendedName>
</protein>
<name>A0A2V1ALK0_9ASCO</name>
<evidence type="ECO:0000256" key="6">
    <source>
        <dbReference type="SAM" id="MobiDB-lite"/>
    </source>
</evidence>
<evidence type="ECO:0000256" key="1">
    <source>
        <dbReference type="ARBA" id="ARBA00001166"/>
    </source>
</evidence>
<dbReference type="Gene3D" id="3.30.2350.10">
    <property type="entry name" value="Pseudouridine synthase"/>
    <property type="match status" value="1"/>
</dbReference>
<dbReference type="EMBL" id="PKFO01000001">
    <property type="protein sequence ID" value="PVH19177.1"/>
    <property type="molecule type" value="Genomic_DNA"/>
</dbReference>
<dbReference type="GO" id="GO:1990481">
    <property type="term" value="P:mRNA pseudouridine synthesis"/>
    <property type="evidence" value="ECO:0007669"/>
    <property type="project" value="TreeGrafter"/>
</dbReference>
<sequence length="442" mass="47432">MNGVFAINKPSGVTSSDVVQTVSRIFDNSAVFANDLSEARKLKREQLTAGTRWTKSKIENRVARLKTKVGHGGTLDPMASGVLIIGVGSGTKQLKYFLGECTKTYEATAMVGQSTTTGDSEGEVLTRTETEHVTLEKLKSAARKFTGKGKQTPPLFSALKVDGMALYDYARQGIPLPRAIEAREATVHALEVHEFGVDDKYKPMKLESDSDGKTLASMLASNSTLNDSELIYSDDFMADESVPESEKATLVHPRMLAEDAPPRPSLPVFTATATVGSGTYIRSLLSDIGRAVESSAHMVALKRTQQSDWKAGVNTFELSDITERDERLWGPVLKRAFDNGADIVVEEEFKKAEEMMGPLFEAEAKAEAAAEAAAEAVKAEAEAEAETKGGSSAGAETKDGSPDEASQAEVKEDVKGETSQAEVNGENGAAEDEHAAKKQKTD</sequence>
<feature type="domain" description="Pseudouridine synthase II N-terminal" evidence="7">
    <location>
        <begin position="67"/>
        <end position="196"/>
    </location>
</feature>
<dbReference type="InterPro" id="IPR020103">
    <property type="entry name" value="PsdUridine_synth_cat_dom_sf"/>
</dbReference>
<dbReference type="OrthoDB" id="9995526at2759"/>
<keyword evidence="4" id="KW-0819">tRNA processing</keyword>
<dbReference type="GO" id="GO:0005634">
    <property type="term" value="C:nucleus"/>
    <property type="evidence" value="ECO:0007669"/>
    <property type="project" value="TreeGrafter"/>
</dbReference>
<dbReference type="GO" id="GO:0160148">
    <property type="term" value="F:tRNA pseudouridine(55) synthase activity"/>
    <property type="evidence" value="ECO:0007669"/>
    <property type="project" value="UniProtKB-EC"/>
</dbReference>
<dbReference type="EC" id="5.4.99.25" evidence="3"/>
<evidence type="ECO:0000256" key="5">
    <source>
        <dbReference type="ARBA" id="ARBA00023235"/>
    </source>
</evidence>
<evidence type="ECO:0000256" key="2">
    <source>
        <dbReference type="ARBA" id="ARBA00008999"/>
    </source>
</evidence>
<dbReference type="RefSeq" id="XP_025340117.1">
    <property type="nucleotide sequence ID" value="XM_025485186.1"/>
</dbReference>
<dbReference type="GO" id="GO:0006400">
    <property type="term" value="P:tRNA modification"/>
    <property type="evidence" value="ECO:0007669"/>
    <property type="project" value="TreeGrafter"/>
</dbReference>
<comment type="caution">
    <text evidence="8">The sequence shown here is derived from an EMBL/GenBank/DDBJ whole genome shotgun (WGS) entry which is preliminary data.</text>
</comment>
<feature type="compositionally biased region" description="Basic and acidic residues" evidence="6">
    <location>
        <begin position="431"/>
        <end position="442"/>
    </location>
</feature>
<gene>
    <name evidence="8" type="ORF">CXQ85_001477</name>
</gene>
<dbReference type="AlphaFoldDB" id="A0A2V1ALK0"/>
<dbReference type="SMR" id="A0A2V1ALK0"/>
<comment type="similarity">
    <text evidence="2">Belongs to the pseudouridine synthase TruB family.</text>
</comment>
<dbReference type="Proteomes" id="UP000244309">
    <property type="component" value="Unassembled WGS sequence"/>
</dbReference>
<reference evidence="8 9" key="1">
    <citation type="submission" date="2017-12" db="EMBL/GenBank/DDBJ databases">
        <title>Genome Sequence of a Multidrug-Resistant Candida haemulonii Isolate from a Patient with Chronic Leg Ulcers in Israel.</title>
        <authorList>
            <person name="Chow N.A."/>
            <person name="Gade L."/>
            <person name="Batra D."/>
            <person name="Rowe L.A."/>
            <person name="Ben-Ami R."/>
            <person name="Loparev V.N."/>
            <person name="Litvintseva A.P."/>
        </authorList>
    </citation>
    <scope>NUCLEOTIDE SEQUENCE [LARGE SCALE GENOMIC DNA]</scope>
    <source>
        <strain evidence="8 9">B11899</strain>
    </source>
</reference>
<feature type="compositionally biased region" description="Basic and acidic residues" evidence="6">
    <location>
        <begin position="377"/>
        <end position="387"/>
    </location>
</feature>
<evidence type="ECO:0000313" key="9">
    <source>
        <dbReference type="Proteomes" id="UP000244309"/>
    </source>
</evidence>
<keyword evidence="9" id="KW-1185">Reference proteome</keyword>
<proteinExistence type="inferred from homology"/>
<organism evidence="8 9">
    <name type="scientific">Candidozyma haemuli</name>
    <dbReference type="NCBI Taxonomy" id="45357"/>
    <lineage>
        <taxon>Eukaryota</taxon>
        <taxon>Fungi</taxon>
        <taxon>Dikarya</taxon>
        <taxon>Ascomycota</taxon>
        <taxon>Saccharomycotina</taxon>
        <taxon>Pichiomycetes</taxon>
        <taxon>Metschnikowiaceae</taxon>
        <taxon>Candidozyma</taxon>
    </lineage>
</organism>
<dbReference type="HAMAP" id="MF_01080">
    <property type="entry name" value="TruB_bact"/>
    <property type="match status" value="1"/>
</dbReference>
<dbReference type="PANTHER" id="PTHR13767">
    <property type="entry name" value="TRNA-PSEUDOURIDINE SYNTHASE"/>
    <property type="match status" value="1"/>
</dbReference>
<dbReference type="GeneID" id="37006808"/>
<dbReference type="GO" id="GO:0003723">
    <property type="term" value="F:RNA binding"/>
    <property type="evidence" value="ECO:0007669"/>
    <property type="project" value="InterPro"/>
</dbReference>
<comment type="catalytic activity">
    <reaction evidence="1">
        <text>a uridine in mRNA = a pseudouridine in mRNA</text>
        <dbReference type="Rhea" id="RHEA:56644"/>
        <dbReference type="Rhea" id="RHEA-COMP:14658"/>
        <dbReference type="Rhea" id="RHEA-COMP:14659"/>
        <dbReference type="ChEBI" id="CHEBI:65314"/>
        <dbReference type="ChEBI" id="CHEBI:65315"/>
    </reaction>
</comment>
<dbReference type="Pfam" id="PF01509">
    <property type="entry name" value="TruB_N"/>
    <property type="match status" value="1"/>
</dbReference>
<dbReference type="SUPFAM" id="SSF55120">
    <property type="entry name" value="Pseudouridine synthase"/>
    <property type="match status" value="1"/>
</dbReference>
<dbReference type="InterPro" id="IPR014780">
    <property type="entry name" value="tRNA_psdUridine_synth_TruB"/>
</dbReference>
<dbReference type="STRING" id="45357.A0A2V1ALK0"/>